<protein>
    <submittedName>
        <fullName evidence="1">Uncharacterized protein</fullName>
    </submittedName>
</protein>
<sequence length="107" mass="11979">MKFKPIYLGVAAALLVAGVVDARGFGLAKGDFRGFGSLLEWKPKCIEPVRPYGKDPRALRAYMREVDDWSACVDRQAEADAAYAVEQVQDGRDKALRRMREQVLLGY</sequence>
<dbReference type="EMBL" id="JAAKGT010000012">
    <property type="protein sequence ID" value="NGM51916.1"/>
    <property type="molecule type" value="Genomic_DNA"/>
</dbReference>
<evidence type="ECO:0000313" key="1">
    <source>
        <dbReference type="EMBL" id="NGM51916.1"/>
    </source>
</evidence>
<dbReference type="AlphaFoldDB" id="A0A6G4R1X0"/>
<name>A0A6G4R1X0_9CAUL</name>
<organism evidence="1">
    <name type="scientific">Caulobacter sp. 602-2</name>
    <dbReference type="NCBI Taxonomy" id="2710887"/>
    <lineage>
        <taxon>Bacteria</taxon>
        <taxon>Pseudomonadati</taxon>
        <taxon>Pseudomonadota</taxon>
        <taxon>Alphaproteobacteria</taxon>
        <taxon>Caulobacterales</taxon>
        <taxon>Caulobacteraceae</taxon>
        <taxon>Caulobacter</taxon>
    </lineage>
</organism>
<proteinExistence type="predicted"/>
<gene>
    <name evidence="1" type="ORF">G5B46_20080</name>
</gene>
<accession>A0A6G4R1X0</accession>
<reference evidence="1" key="1">
    <citation type="submission" date="2020-02" db="EMBL/GenBank/DDBJ databases">
        <authorList>
            <person name="Gao J."/>
            <person name="Sun J."/>
        </authorList>
    </citation>
    <scope>NUCLEOTIDE SEQUENCE</scope>
    <source>
        <strain evidence="1">602-2</strain>
    </source>
</reference>
<comment type="caution">
    <text evidence="1">The sequence shown here is derived from an EMBL/GenBank/DDBJ whole genome shotgun (WGS) entry which is preliminary data.</text>
</comment>
<dbReference type="RefSeq" id="WP_165261840.1">
    <property type="nucleotide sequence ID" value="NZ_JAAKGT010000012.1"/>
</dbReference>